<name>A0A5R9DXC9_9LACT</name>
<dbReference type="AlphaFoldDB" id="A0A5R9DXC9"/>
<dbReference type="EMBL" id="VBSP01000010">
    <property type="protein sequence ID" value="TLQ41821.1"/>
    <property type="molecule type" value="Genomic_DNA"/>
</dbReference>
<sequence length="349" mass="39406">MKKCLTLLLTTTLLLSLNPVMILAEEDHDHDATETLAADHHHEHGTNYANFIPANILNPDDSVYKAPEATDDYVGLYTAQARVEDLDTDLELILSIGDDGLFNLAYYFVNIPEQRGVRFYANEEGEVESTEAIYQDLVILTGALREGEGGLGTGLIGKTLSPVVLLDENGEADRLYPYMNLAFDLRENHQNARVYQNVGLYLADDVVAVDVNHLIGLDSEEQIMTQFSSVEEGHEDEFLVESHTYELLQESFDNDLIEHNDFKMAYQSENEFMQLVLAMHLRTNTSFPQDTEVELIDPESVQLNDDLNPQYAMLINDSVIYVFDGESLFMAEDVEEIDGEYTAENWVTN</sequence>
<feature type="chain" id="PRO_5024382139" evidence="1">
    <location>
        <begin position="25"/>
        <end position="349"/>
    </location>
</feature>
<proteinExistence type="predicted"/>
<dbReference type="RefSeq" id="WP_138404201.1">
    <property type="nucleotide sequence ID" value="NZ_VBSP01000010.1"/>
</dbReference>
<evidence type="ECO:0000256" key="1">
    <source>
        <dbReference type="SAM" id="SignalP"/>
    </source>
</evidence>
<protein>
    <submittedName>
        <fullName evidence="2">Uncharacterized protein</fullName>
    </submittedName>
</protein>
<comment type="caution">
    <text evidence="2">The sequence shown here is derived from an EMBL/GenBank/DDBJ whole genome shotgun (WGS) entry which is preliminary data.</text>
</comment>
<reference evidence="2 3" key="1">
    <citation type="submission" date="2019-05" db="EMBL/GenBank/DDBJ databases">
        <title>The metagenome of a microbial culture collection derived from dairy environment covers the genomic content of the human microbiome.</title>
        <authorList>
            <person name="Roder T."/>
            <person name="Wuthrich D."/>
            <person name="Sattari Z."/>
            <person name="Von Ah U."/>
            <person name="Bar C."/>
            <person name="Ronchi F."/>
            <person name="Macpherson A.J."/>
            <person name="Ganal-Vonarburg S.C."/>
            <person name="Bruggmann R."/>
            <person name="Vergeres G."/>
        </authorList>
    </citation>
    <scope>NUCLEOTIDE SEQUENCE [LARGE SCALE GENOMIC DNA]</scope>
    <source>
        <strain evidence="2 3">FAM 24227</strain>
    </source>
</reference>
<dbReference type="Proteomes" id="UP000306420">
    <property type="component" value="Unassembled WGS sequence"/>
</dbReference>
<evidence type="ECO:0000313" key="2">
    <source>
        <dbReference type="EMBL" id="TLQ41821.1"/>
    </source>
</evidence>
<organism evidence="2 3">
    <name type="scientific">Ruoffia tabacinasalis</name>
    <dbReference type="NCBI Taxonomy" id="87458"/>
    <lineage>
        <taxon>Bacteria</taxon>
        <taxon>Bacillati</taxon>
        <taxon>Bacillota</taxon>
        <taxon>Bacilli</taxon>
        <taxon>Lactobacillales</taxon>
        <taxon>Aerococcaceae</taxon>
        <taxon>Ruoffia</taxon>
    </lineage>
</organism>
<keyword evidence="1" id="KW-0732">Signal</keyword>
<evidence type="ECO:0000313" key="3">
    <source>
        <dbReference type="Proteomes" id="UP000306420"/>
    </source>
</evidence>
<gene>
    <name evidence="2" type="ORF">FEZ33_04475</name>
</gene>
<feature type="signal peptide" evidence="1">
    <location>
        <begin position="1"/>
        <end position="24"/>
    </location>
</feature>
<accession>A0A5R9DXC9</accession>
<dbReference type="OrthoDB" id="2138554at2"/>